<dbReference type="InterPro" id="IPR005543">
    <property type="entry name" value="PASTA_dom"/>
</dbReference>
<name>A0A3P3VUY8_9MICO</name>
<dbReference type="RefSeq" id="WP_124973754.1">
    <property type="nucleotide sequence ID" value="NZ_RQVS01000018.1"/>
</dbReference>
<keyword evidence="3" id="KW-0328">Glycosyltransferase</keyword>
<dbReference type="Pfam" id="PF00905">
    <property type="entry name" value="Transpeptidase"/>
    <property type="match status" value="1"/>
</dbReference>
<keyword evidence="1" id="KW-0121">Carboxypeptidase</keyword>
<keyword evidence="13" id="KW-1185">Reference proteome</keyword>
<gene>
    <name evidence="12" type="ORF">EG850_11880</name>
</gene>
<keyword evidence="5" id="KW-0378">Hydrolase</keyword>
<dbReference type="InterPro" id="IPR012338">
    <property type="entry name" value="Beta-lactam/transpept-like"/>
</dbReference>
<feature type="compositionally biased region" description="Polar residues" evidence="9">
    <location>
        <begin position="834"/>
        <end position="845"/>
    </location>
</feature>
<dbReference type="InterPro" id="IPR001460">
    <property type="entry name" value="PCN-bd_Tpept"/>
</dbReference>
<keyword evidence="10" id="KW-0472">Membrane</keyword>
<dbReference type="GO" id="GO:0008955">
    <property type="term" value="F:peptidoglycan glycosyltransferase activity"/>
    <property type="evidence" value="ECO:0007669"/>
    <property type="project" value="UniProtKB-EC"/>
</dbReference>
<feature type="domain" description="PASTA" evidence="11">
    <location>
        <begin position="780"/>
        <end position="845"/>
    </location>
</feature>
<dbReference type="SMART" id="SM00740">
    <property type="entry name" value="PASTA"/>
    <property type="match status" value="2"/>
</dbReference>
<dbReference type="InterPro" id="IPR036950">
    <property type="entry name" value="PBP_transglycosylase"/>
</dbReference>
<sequence>MPSKTSTAPKGNVLAAVLGMLGMSGIAGVLVAAMITPLIAVAGVTANSTITLFESLPDYLDIQPLQQKTELYGMRGDQEEKFAEFYSQNRIEVPLDQISQHLIDGVIATEDPRYYEHGGVDMISAARAVLVSVLGDDGGGASTITMQYVRNQRVQAAEAILDPTERQAAYEQAVETTMGRKLQEMRLAIGVEKQYSKDQILEGYLNIALFGGTIYGVESAAQYYFGKTAKDLTLPEAALIAGMVQNPNQFRIDDPENIEEAQMRRDYVLRRMLEENKIYQAQYDEAVATPVTPNITPTKHGCMNATGNTGFFCDYVRKVILNDPAFGSTYEERLFNFQTKGYQIHTTIDLDLQQYSTDVMNNTVPHAVDYMDFGTAMSVVQPGTGHVLAMVQNKDFDETEAAAGSATATSVNYNTDYQFGGSSGFQVGSTYKIFTLANWIQSGHSLYESINAKRRSFNLAAFQDSCNGPYGGSWNPQNDGNANFNSMNAVEATSGSVNTAFVAMAEKLDQCVTRDIAMSMGAHRADGQPNSSYPSDVLGTNEIAPLSMATAIAAFANNGVSCSPIAISSITLRDGTDVTPPKSECHQAISPDVAAASNYALQAVMTGGTGVASNPYMGPMIGKSGTTDAAKDTWLIASTTGVALAIWVGNVTGDYSLYDVGFENAAGTRVRHVIANQVFSQAIPKYGANDFAEPNPDAFRVENVVVPDVTGMSVSAATSALEAAGFIVDVGGQVDSAQPSGTVAHTNPSANTSVPKGSNVTISTSNGKQPGASPSPSPSTQQGLPMPNIVGMNQDDALAALSAAGLSTINVSYSWRGPAGGTVESTDPPAGSNVAPNSTITVTAK</sequence>
<evidence type="ECO:0000259" key="11">
    <source>
        <dbReference type="PROSITE" id="PS51178"/>
    </source>
</evidence>
<comment type="catalytic activity">
    <reaction evidence="8">
        <text>[GlcNAc-(1-&gt;4)-Mur2Ac(oyl-L-Ala-gamma-D-Glu-L-Lys-D-Ala-D-Ala)](n)-di-trans,octa-cis-undecaprenyl diphosphate + beta-D-GlcNAc-(1-&gt;4)-Mur2Ac(oyl-L-Ala-gamma-D-Glu-L-Lys-D-Ala-D-Ala)-di-trans,octa-cis-undecaprenyl diphosphate = [GlcNAc-(1-&gt;4)-Mur2Ac(oyl-L-Ala-gamma-D-Glu-L-Lys-D-Ala-D-Ala)](n+1)-di-trans,octa-cis-undecaprenyl diphosphate + di-trans,octa-cis-undecaprenyl diphosphate + H(+)</text>
        <dbReference type="Rhea" id="RHEA:23708"/>
        <dbReference type="Rhea" id="RHEA-COMP:9602"/>
        <dbReference type="Rhea" id="RHEA-COMP:9603"/>
        <dbReference type="ChEBI" id="CHEBI:15378"/>
        <dbReference type="ChEBI" id="CHEBI:58405"/>
        <dbReference type="ChEBI" id="CHEBI:60033"/>
        <dbReference type="ChEBI" id="CHEBI:78435"/>
        <dbReference type="EC" id="2.4.99.28"/>
    </reaction>
</comment>
<evidence type="ECO:0000256" key="5">
    <source>
        <dbReference type="ARBA" id="ARBA00022801"/>
    </source>
</evidence>
<feature type="domain" description="PASTA" evidence="11">
    <location>
        <begin position="700"/>
        <end position="766"/>
    </location>
</feature>
<evidence type="ECO:0000256" key="6">
    <source>
        <dbReference type="ARBA" id="ARBA00023268"/>
    </source>
</evidence>
<reference evidence="12 13" key="1">
    <citation type="submission" date="2018-11" db="EMBL/GenBank/DDBJ databases">
        <title>YIM 102482-1 draft genome.</title>
        <authorList>
            <person name="Li G."/>
            <person name="Jiang Y."/>
        </authorList>
    </citation>
    <scope>NUCLEOTIDE SEQUENCE [LARGE SCALE GENOMIC DNA]</scope>
    <source>
        <strain evidence="12 13">YIM 102482-1</strain>
    </source>
</reference>
<dbReference type="PROSITE" id="PS51178">
    <property type="entry name" value="PASTA"/>
    <property type="match status" value="2"/>
</dbReference>
<dbReference type="GO" id="GO:0009252">
    <property type="term" value="P:peptidoglycan biosynthetic process"/>
    <property type="evidence" value="ECO:0007669"/>
    <property type="project" value="TreeGrafter"/>
</dbReference>
<keyword evidence="6" id="KW-0511">Multifunctional enzyme</keyword>
<dbReference type="InterPro" id="IPR001264">
    <property type="entry name" value="Glyco_trans_51"/>
</dbReference>
<evidence type="ECO:0000256" key="9">
    <source>
        <dbReference type="SAM" id="MobiDB-lite"/>
    </source>
</evidence>
<dbReference type="Gene3D" id="1.10.3810.10">
    <property type="entry name" value="Biosynthetic peptidoglycan transglycosylase-like"/>
    <property type="match status" value="1"/>
</dbReference>
<organism evidence="12 13">
    <name type="scientific">Gulosibacter macacae</name>
    <dbReference type="NCBI Taxonomy" id="2488791"/>
    <lineage>
        <taxon>Bacteria</taxon>
        <taxon>Bacillati</taxon>
        <taxon>Actinomycetota</taxon>
        <taxon>Actinomycetes</taxon>
        <taxon>Micrococcales</taxon>
        <taxon>Microbacteriaceae</taxon>
        <taxon>Gulosibacter</taxon>
    </lineage>
</organism>
<feature type="region of interest" description="Disordered" evidence="9">
    <location>
        <begin position="819"/>
        <end position="845"/>
    </location>
</feature>
<evidence type="ECO:0000256" key="8">
    <source>
        <dbReference type="ARBA" id="ARBA00049902"/>
    </source>
</evidence>
<dbReference type="PANTHER" id="PTHR32282:SF33">
    <property type="entry name" value="PEPTIDOGLYCAN GLYCOSYLTRANSFERASE"/>
    <property type="match status" value="1"/>
</dbReference>
<dbReference type="Proteomes" id="UP000274391">
    <property type="component" value="Unassembled WGS sequence"/>
</dbReference>
<keyword evidence="4" id="KW-0808">Transferase</keyword>
<evidence type="ECO:0000256" key="7">
    <source>
        <dbReference type="ARBA" id="ARBA00034000"/>
    </source>
</evidence>
<dbReference type="PANTHER" id="PTHR32282">
    <property type="entry name" value="BINDING PROTEIN TRANSPEPTIDASE, PUTATIVE-RELATED"/>
    <property type="match status" value="1"/>
</dbReference>
<feature type="compositionally biased region" description="Polar residues" evidence="9">
    <location>
        <begin position="738"/>
        <end position="783"/>
    </location>
</feature>
<dbReference type="Pfam" id="PF00912">
    <property type="entry name" value="Transgly"/>
    <property type="match status" value="1"/>
</dbReference>
<feature type="region of interest" description="Disordered" evidence="9">
    <location>
        <begin position="738"/>
        <end position="790"/>
    </location>
</feature>
<evidence type="ECO:0000256" key="10">
    <source>
        <dbReference type="SAM" id="Phobius"/>
    </source>
</evidence>
<dbReference type="SUPFAM" id="SSF54184">
    <property type="entry name" value="Penicillin-binding protein 2x (pbp-2x), c-terminal domain"/>
    <property type="match status" value="1"/>
</dbReference>
<evidence type="ECO:0000256" key="4">
    <source>
        <dbReference type="ARBA" id="ARBA00022679"/>
    </source>
</evidence>
<evidence type="ECO:0000313" key="13">
    <source>
        <dbReference type="Proteomes" id="UP000274391"/>
    </source>
</evidence>
<evidence type="ECO:0000256" key="3">
    <source>
        <dbReference type="ARBA" id="ARBA00022676"/>
    </source>
</evidence>
<dbReference type="SUPFAM" id="SSF53955">
    <property type="entry name" value="Lysozyme-like"/>
    <property type="match status" value="1"/>
</dbReference>
<dbReference type="InterPro" id="IPR050396">
    <property type="entry name" value="Glycosyltr_51/Transpeptidase"/>
</dbReference>
<dbReference type="GO" id="GO:0006508">
    <property type="term" value="P:proteolysis"/>
    <property type="evidence" value="ECO:0007669"/>
    <property type="project" value="UniProtKB-KW"/>
</dbReference>
<evidence type="ECO:0000313" key="12">
    <source>
        <dbReference type="EMBL" id="RRJ85788.1"/>
    </source>
</evidence>
<dbReference type="GO" id="GO:0008658">
    <property type="term" value="F:penicillin binding"/>
    <property type="evidence" value="ECO:0007669"/>
    <property type="project" value="InterPro"/>
</dbReference>
<dbReference type="Gene3D" id="3.40.710.10">
    <property type="entry name" value="DD-peptidase/beta-lactamase superfamily"/>
    <property type="match status" value="1"/>
</dbReference>
<proteinExistence type="predicted"/>
<protein>
    <submittedName>
        <fullName evidence="12">PASTA domain-containing protein</fullName>
    </submittedName>
</protein>
<dbReference type="GO" id="GO:0009002">
    <property type="term" value="F:serine-type D-Ala-D-Ala carboxypeptidase activity"/>
    <property type="evidence" value="ECO:0007669"/>
    <property type="project" value="UniProtKB-EC"/>
</dbReference>
<dbReference type="Gene3D" id="3.30.10.20">
    <property type="match status" value="2"/>
</dbReference>
<feature type="transmembrane region" description="Helical" evidence="10">
    <location>
        <begin position="12"/>
        <end position="35"/>
    </location>
</feature>
<keyword evidence="10" id="KW-0812">Transmembrane</keyword>
<evidence type="ECO:0000256" key="1">
    <source>
        <dbReference type="ARBA" id="ARBA00022645"/>
    </source>
</evidence>
<dbReference type="Pfam" id="PF03793">
    <property type="entry name" value="PASTA"/>
    <property type="match status" value="2"/>
</dbReference>
<comment type="catalytic activity">
    <reaction evidence="7">
        <text>Preferential cleavage: (Ac)2-L-Lys-D-Ala-|-D-Ala. Also transpeptidation of peptidyl-alanyl moieties that are N-acyl substituents of D-alanine.</text>
        <dbReference type="EC" id="3.4.16.4"/>
    </reaction>
</comment>
<dbReference type="GO" id="GO:0030288">
    <property type="term" value="C:outer membrane-bounded periplasmic space"/>
    <property type="evidence" value="ECO:0007669"/>
    <property type="project" value="TreeGrafter"/>
</dbReference>
<dbReference type="SUPFAM" id="SSF56601">
    <property type="entry name" value="beta-lactamase/transpeptidase-like"/>
    <property type="match status" value="1"/>
</dbReference>
<keyword evidence="10" id="KW-1133">Transmembrane helix</keyword>
<keyword evidence="2" id="KW-0645">Protease</keyword>
<dbReference type="OrthoDB" id="9766909at2"/>
<accession>A0A3P3VUY8</accession>
<dbReference type="EMBL" id="RQVS01000018">
    <property type="protein sequence ID" value="RRJ85788.1"/>
    <property type="molecule type" value="Genomic_DNA"/>
</dbReference>
<dbReference type="InterPro" id="IPR023346">
    <property type="entry name" value="Lysozyme-like_dom_sf"/>
</dbReference>
<dbReference type="CDD" id="cd06577">
    <property type="entry name" value="PASTA_pknB"/>
    <property type="match status" value="2"/>
</dbReference>
<comment type="caution">
    <text evidence="12">The sequence shown here is derived from an EMBL/GenBank/DDBJ whole genome shotgun (WGS) entry which is preliminary data.</text>
</comment>
<dbReference type="AlphaFoldDB" id="A0A3P3VUY8"/>
<evidence type="ECO:0000256" key="2">
    <source>
        <dbReference type="ARBA" id="ARBA00022670"/>
    </source>
</evidence>